<dbReference type="Pfam" id="PF02214">
    <property type="entry name" value="BTB_2"/>
    <property type="match status" value="1"/>
</dbReference>
<accession>B3RPW1</accession>
<dbReference type="InterPro" id="IPR000210">
    <property type="entry name" value="BTB/POZ_dom"/>
</dbReference>
<dbReference type="STRING" id="10228.B3RPW1"/>
<name>B3RPW1_TRIAD</name>
<dbReference type="PANTHER" id="PTHR14958">
    <property type="entry name" value="POTASSIUM CHANNEL TETRAMERISATION DOMAIN CONTAINING PROTEIN"/>
    <property type="match status" value="1"/>
</dbReference>
<dbReference type="SMART" id="SM00225">
    <property type="entry name" value="BTB"/>
    <property type="match status" value="1"/>
</dbReference>
<dbReference type="GO" id="GO:0043161">
    <property type="term" value="P:proteasome-mediated ubiquitin-dependent protein catabolic process"/>
    <property type="evidence" value="ECO:0000318"/>
    <property type="project" value="GO_Central"/>
</dbReference>
<proteinExistence type="predicted"/>
<dbReference type="PROSITE" id="PS50097">
    <property type="entry name" value="BTB"/>
    <property type="match status" value="1"/>
</dbReference>
<dbReference type="GO" id="GO:0051260">
    <property type="term" value="P:protein homooligomerization"/>
    <property type="evidence" value="ECO:0007669"/>
    <property type="project" value="InterPro"/>
</dbReference>
<dbReference type="Gene3D" id="3.30.710.10">
    <property type="entry name" value="Potassium Channel Kv1.1, Chain A"/>
    <property type="match status" value="1"/>
</dbReference>
<evidence type="ECO:0000313" key="2">
    <source>
        <dbReference type="EMBL" id="EDV27711.1"/>
    </source>
</evidence>
<dbReference type="Proteomes" id="UP000009022">
    <property type="component" value="Unassembled WGS sequence"/>
</dbReference>
<organism evidence="2 3">
    <name type="scientific">Trichoplax adhaerens</name>
    <name type="common">Trichoplax reptans</name>
    <dbReference type="NCBI Taxonomy" id="10228"/>
    <lineage>
        <taxon>Eukaryota</taxon>
        <taxon>Metazoa</taxon>
        <taxon>Placozoa</taxon>
        <taxon>Uniplacotomia</taxon>
        <taxon>Trichoplacea</taxon>
        <taxon>Trichoplacidae</taxon>
        <taxon>Trichoplax</taxon>
    </lineage>
</organism>
<dbReference type="FunFam" id="3.30.710.10:FF:000005">
    <property type="entry name" value="Potassium channel tetramerization domain-containing 17"/>
    <property type="match status" value="1"/>
</dbReference>
<dbReference type="SUPFAM" id="SSF54695">
    <property type="entry name" value="POZ domain"/>
    <property type="match status" value="1"/>
</dbReference>
<dbReference type="Gene3D" id="3.30.70.2000">
    <property type="match status" value="1"/>
</dbReference>
<sequence>MASRNSHDGNRRDLSSWVKLNVGGQYFLTTRMTLCKDENSFLCRLCNNDPDLPSDKDENGAYMIDRDPRYFRPILNFLRHSKLIIDKDIPLEGVLEEAEFFNMENLVQLTQRRIEARDSKAKKPSNHVYRVIQCQEAELTHLVSTMSDGWRFEQVINLGSGYTYGNEDQSELLCVVSRDIRD</sequence>
<protein>
    <recommendedName>
        <fullName evidence="1">BTB domain-containing protein</fullName>
    </recommendedName>
</protein>
<dbReference type="InterPro" id="IPR003131">
    <property type="entry name" value="T1-type_BTB"/>
</dbReference>
<dbReference type="KEGG" id="tad:TRIADDRAFT_20754"/>
<feature type="domain" description="BTB" evidence="1">
    <location>
        <begin position="16"/>
        <end position="87"/>
    </location>
</feature>
<dbReference type="RefSeq" id="XP_002109545.1">
    <property type="nucleotide sequence ID" value="XM_002109509.1"/>
</dbReference>
<dbReference type="GO" id="GO:0031463">
    <property type="term" value="C:Cul3-RING ubiquitin ligase complex"/>
    <property type="evidence" value="ECO:0000318"/>
    <property type="project" value="GO_Central"/>
</dbReference>
<dbReference type="GO" id="GO:0097602">
    <property type="term" value="F:cullin family protein binding"/>
    <property type="evidence" value="ECO:0000318"/>
    <property type="project" value="GO_Central"/>
</dbReference>
<dbReference type="GeneID" id="6750760"/>
<dbReference type="PhylomeDB" id="B3RPW1"/>
<dbReference type="OMA" id="MNENHDE"/>
<reference evidence="2 3" key="1">
    <citation type="journal article" date="2008" name="Nature">
        <title>The Trichoplax genome and the nature of placozoans.</title>
        <authorList>
            <person name="Srivastava M."/>
            <person name="Begovic E."/>
            <person name="Chapman J."/>
            <person name="Putnam N.H."/>
            <person name="Hellsten U."/>
            <person name="Kawashima T."/>
            <person name="Kuo A."/>
            <person name="Mitros T."/>
            <person name="Salamov A."/>
            <person name="Carpenter M.L."/>
            <person name="Signorovitch A.Y."/>
            <person name="Moreno M.A."/>
            <person name="Kamm K."/>
            <person name="Grimwood J."/>
            <person name="Schmutz J."/>
            <person name="Shapiro H."/>
            <person name="Grigoriev I.V."/>
            <person name="Buss L.W."/>
            <person name="Schierwater B."/>
            <person name="Dellaporta S.L."/>
            <person name="Rokhsar D.S."/>
        </authorList>
    </citation>
    <scope>NUCLEOTIDE SEQUENCE [LARGE SCALE GENOMIC DNA]</scope>
    <source>
        <strain evidence="2 3">Grell-BS-1999</strain>
    </source>
</reference>
<dbReference type="EMBL" id="DS985242">
    <property type="protein sequence ID" value="EDV27711.1"/>
    <property type="molecule type" value="Genomic_DNA"/>
</dbReference>
<dbReference type="AlphaFoldDB" id="B3RPW1"/>
<dbReference type="OrthoDB" id="1244179at2759"/>
<evidence type="ECO:0000259" key="1">
    <source>
        <dbReference type="PROSITE" id="PS50097"/>
    </source>
</evidence>
<keyword evidence="3" id="KW-1185">Reference proteome</keyword>
<dbReference type="HOGENOM" id="CLU_070830_1_0_1"/>
<evidence type="ECO:0000313" key="3">
    <source>
        <dbReference type="Proteomes" id="UP000009022"/>
    </source>
</evidence>
<dbReference type="InParanoid" id="B3RPW1"/>
<dbReference type="PANTHER" id="PTHR14958:SF29">
    <property type="entry name" value="INSOMNIAC, ISOFORM B"/>
    <property type="match status" value="1"/>
</dbReference>
<dbReference type="FunCoup" id="B3RPW1">
    <property type="interactions" value="1756"/>
</dbReference>
<dbReference type="CTD" id="6750760"/>
<gene>
    <name evidence="2" type="ORF">TRIADDRAFT_20754</name>
</gene>
<dbReference type="CDD" id="cd18362">
    <property type="entry name" value="BTB_POZ_KCTD2-like"/>
    <property type="match status" value="1"/>
</dbReference>
<dbReference type="Gene3D" id="6.10.140.750">
    <property type="match status" value="1"/>
</dbReference>
<dbReference type="InterPro" id="IPR011333">
    <property type="entry name" value="SKP1/BTB/POZ_sf"/>
</dbReference>
<dbReference type="GO" id="GO:0005737">
    <property type="term" value="C:cytoplasm"/>
    <property type="evidence" value="ECO:0000318"/>
    <property type="project" value="GO_Central"/>
</dbReference>
<dbReference type="eggNOG" id="KOG2715">
    <property type="taxonomic scope" value="Eukaryota"/>
</dbReference>